<evidence type="ECO:0000256" key="5">
    <source>
        <dbReference type="SAM" id="Phobius"/>
    </source>
</evidence>
<keyword evidence="5" id="KW-0472">Membrane</keyword>
<dbReference type="InterPro" id="IPR013083">
    <property type="entry name" value="Znf_RING/FYVE/PHD"/>
</dbReference>
<dbReference type="EMBL" id="LGRX02016144">
    <property type="protein sequence ID" value="KAK3262502.1"/>
    <property type="molecule type" value="Genomic_DNA"/>
</dbReference>
<keyword evidence="1" id="KW-0479">Metal-binding</keyword>
<keyword evidence="8" id="KW-1185">Reference proteome</keyword>
<keyword evidence="5" id="KW-0812">Transmembrane</keyword>
<gene>
    <name evidence="7" type="ORF">CYMTET_28647</name>
</gene>
<feature type="transmembrane region" description="Helical" evidence="5">
    <location>
        <begin position="489"/>
        <end position="509"/>
    </location>
</feature>
<dbReference type="InterPro" id="IPR017907">
    <property type="entry name" value="Znf_RING_CS"/>
</dbReference>
<evidence type="ECO:0000313" key="8">
    <source>
        <dbReference type="Proteomes" id="UP001190700"/>
    </source>
</evidence>
<comment type="caution">
    <text evidence="7">The sequence shown here is derived from an EMBL/GenBank/DDBJ whole genome shotgun (WGS) entry which is preliminary data.</text>
</comment>
<dbReference type="SMART" id="SM00184">
    <property type="entry name" value="RING"/>
    <property type="match status" value="1"/>
</dbReference>
<keyword evidence="2 4" id="KW-0863">Zinc-finger</keyword>
<dbReference type="Gene3D" id="3.30.40.10">
    <property type="entry name" value="Zinc/RING finger domain, C3HC4 (zinc finger)"/>
    <property type="match status" value="1"/>
</dbReference>
<reference evidence="7 8" key="1">
    <citation type="journal article" date="2015" name="Genome Biol. Evol.">
        <title>Comparative Genomics of a Bacterivorous Green Alga Reveals Evolutionary Causalities and Consequences of Phago-Mixotrophic Mode of Nutrition.</title>
        <authorList>
            <person name="Burns J.A."/>
            <person name="Paasch A."/>
            <person name="Narechania A."/>
            <person name="Kim E."/>
        </authorList>
    </citation>
    <scope>NUCLEOTIDE SEQUENCE [LARGE SCALE GENOMIC DNA]</scope>
    <source>
        <strain evidence="7 8">PLY_AMNH</strain>
    </source>
</reference>
<dbReference type="Proteomes" id="UP001190700">
    <property type="component" value="Unassembled WGS sequence"/>
</dbReference>
<dbReference type="SUPFAM" id="SSF57850">
    <property type="entry name" value="RING/U-box"/>
    <property type="match status" value="1"/>
</dbReference>
<evidence type="ECO:0000313" key="7">
    <source>
        <dbReference type="EMBL" id="KAK3262502.1"/>
    </source>
</evidence>
<dbReference type="Pfam" id="PF13445">
    <property type="entry name" value="zf-RING_UBOX"/>
    <property type="match status" value="1"/>
</dbReference>
<evidence type="ECO:0000256" key="2">
    <source>
        <dbReference type="ARBA" id="ARBA00022771"/>
    </source>
</evidence>
<proteinExistence type="predicted"/>
<accession>A0AAE0KVQ9</accession>
<name>A0AAE0KVQ9_9CHLO</name>
<dbReference type="PROSITE" id="PS00518">
    <property type="entry name" value="ZF_RING_1"/>
    <property type="match status" value="1"/>
</dbReference>
<dbReference type="InterPro" id="IPR027370">
    <property type="entry name" value="Znf-RING_euk"/>
</dbReference>
<evidence type="ECO:0000256" key="4">
    <source>
        <dbReference type="PROSITE-ProRule" id="PRU00175"/>
    </source>
</evidence>
<keyword evidence="3" id="KW-0862">Zinc</keyword>
<dbReference type="AlphaFoldDB" id="A0AAE0KVQ9"/>
<dbReference type="PROSITE" id="PS50089">
    <property type="entry name" value="ZF_RING_2"/>
    <property type="match status" value="1"/>
</dbReference>
<keyword evidence="5" id="KW-1133">Transmembrane helix</keyword>
<evidence type="ECO:0000256" key="3">
    <source>
        <dbReference type="ARBA" id="ARBA00022833"/>
    </source>
</evidence>
<evidence type="ECO:0000259" key="6">
    <source>
        <dbReference type="PROSITE" id="PS50089"/>
    </source>
</evidence>
<protein>
    <recommendedName>
        <fullName evidence="6">RING-type domain-containing protein</fullName>
    </recommendedName>
</protein>
<dbReference type="InterPro" id="IPR001841">
    <property type="entry name" value="Znf_RING"/>
</dbReference>
<evidence type="ECO:0000256" key="1">
    <source>
        <dbReference type="ARBA" id="ARBA00022723"/>
    </source>
</evidence>
<sequence length="544" mass="60235">MTDEAAGKCSICKNLLSDPLLIPQCGHTYCKSCIEALPTAPAPLPTFQPVNRKLPRPQVAICPLCEQKQQWSKFELKYCIPNYAIVPANPESISDSVIDSSKTKNEKSSAERVSMLRSMGVPTGLAKLVDHQDHRVGMRIYILDNSGSTSFHDGKYLPSMAPGATQQPRMRSCTRWEEIKWIAIAQAEWNAKVQTPCSFYLLNPANMSGDSVEGRDFCGIDTRFEGKGSAETQITVLKKMLDSSGPRGVTPLAERIAAVHQRMKDPWAEGAKHSVGDALKLQNQNAFLVLVTDGLPTTSHSASPTRQAKMDMVQELRKLTMALPVYVVVRLCTDEDDVVEYWNSLDEEVEFSLDVLDDLEGESSEIYKKCNRWLNYCPLLHTIREGGTNVKLLDLVDERSFTGGEVAAFCQLLFMDDPETQEALLDWRDVDAFCDELQKQVDASAHVYSPLWKRHMPMVDVAQVRRVLRQDAGGRTVAPGSLQISSAHVMMAAMAVGALLLAMLAAQFLGDQAKSQESLSTHNTLSVPKGRFKGLRMLHGIASF</sequence>
<dbReference type="GO" id="GO:0008270">
    <property type="term" value="F:zinc ion binding"/>
    <property type="evidence" value="ECO:0007669"/>
    <property type="project" value="UniProtKB-KW"/>
</dbReference>
<organism evidence="7 8">
    <name type="scientific">Cymbomonas tetramitiformis</name>
    <dbReference type="NCBI Taxonomy" id="36881"/>
    <lineage>
        <taxon>Eukaryota</taxon>
        <taxon>Viridiplantae</taxon>
        <taxon>Chlorophyta</taxon>
        <taxon>Pyramimonadophyceae</taxon>
        <taxon>Pyramimonadales</taxon>
        <taxon>Pyramimonadaceae</taxon>
        <taxon>Cymbomonas</taxon>
    </lineage>
</organism>
<feature type="domain" description="RING-type" evidence="6">
    <location>
        <begin position="9"/>
        <end position="66"/>
    </location>
</feature>